<dbReference type="EMBL" id="FWFS01000004">
    <property type="protein sequence ID" value="SLN36733.1"/>
    <property type="molecule type" value="Genomic_DNA"/>
</dbReference>
<dbReference type="OrthoDB" id="7692406at2"/>
<sequence>MENESAEKTGKAAVREHLIDRLDEAGFVRRKGVSAEMHEKFKARLAEVLGYLDVENIKTLAEVMIEQCGDAIWPAEVTFRTNARALQEMPAEEARIVSSWLASIEGPQAEVGGYLVELYRWLVQHRRPPLAMDMRQLKLAAEQNNRHRTIINERIARDGAGPEDRDWLSRYLADQDRARRVVAIGRQKRADGSTEGAAA</sequence>
<name>A0A1Y5SB44_9RHOB</name>
<accession>A0A1Y5SB44</accession>
<evidence type="ECO:0000313" key="1">
    <source>
        <dbReference type="EMBL" id="SLN36733.1"/>
    </source>
</evidence>
<protein>
    <submittedName>
        <fullName evidence="1">Uncharacterized protein</fullName>
    </submittedName>
</protein>
<reference evidence="1 2" key="1">
    <citation type="submission" date="2017-03" db="EMBL/GenBank/DDBJ databases">
        <authorList>
            <person name="Afonso C.L."/>
            <person name="Miller P.J."/>
            <person name="Scott M.A."/>
            <person name="Spackman E."/>
            <person name="Goraichik I."/>
            <person name="Dimitrov K.M."/>
            <person name="Suarez D.L."/>
            <person name="Swayne D.E."/>
        </authorList>
    </citation>
    <scope>NUCLEOTIDE SEQUENCE [LARGE SCALE GENOMIC DNA]</scope>
    <source>
        <strain evidence="1 2">CECT 8620</strain>
    </source>
</reference>
<proteinExistence type="predicted"/>
<keyword evidence="2" id="KW-1185">Reference proteome</keyword>
<dbReference type="AlphaFoldDB" id="A0A1Y5SB44"/>
<gene>
    <name evidence="1" type="ORF">AQS8620_01314</name>
</gene>
<dbReference type="Proteomes" id="UP000193862">
    <property type="component" value="Unassembled WGS sequence"/>
</dbReference>
<evidence type="ECO:0000313" key="2">
    <source>
        <dbReference type="Proteomes" id="UP000193862"/>
    </source>
</evidence>
<organism evidence="1 2">
    <name type="scientific">Aquimixticola soesokkakensis</name>
    <dbReference type="NCBI Taxonomy" id="1519096"/>
    <lineage>
        <taxon>Bacteria</taxon>
        <taxon>Pseudomonadati</taxon>
        <taxon>Pseudomonadota</taxon>
        <taxon>Alphaproteobacteria</taxon>
        <taxon>Rhodobacterales</taxon>
        <taxon>Paracoccaceae</taxon>
        <taxon>Aquimixticola</taxon>
    </lineage>
</organism>
<dbReference type="RefSeq" id="WP_085836038.1">
    <property type="nucleotide sequence ID" value="NZ_FWFS01000004.1"/>
</dbReference>